<dbReference type="SMART" id="SM00504">
    <property type="entry name" value="Ubox"/>
    <property type="match status" value="1"/>
</dbReference>
<dbReference type="SUPFAM" id="SSF57850">
    <property type="entry name" value="RING/U-box"/>
    <property type="match status" value="1"/>
</dbReference>
<dbReference type="STRING" id="905079.L1ITX3"/>
<dbReference type="PROSITE" id="PS51698">
    <property type="entry name" value="U_BOX"/>
    <property type="match status" value="1"/>
</dbReference>
<reference evidence="3" key="3">
    <citation type="submission" date="2015-06" db="UniProtKB">
        <authorList>
            <consortium name="EnsemblProtists"/>
        </authorList>
    </citation>
    <scope>IDENTIFICATION</scope>
</reference>
<reference evidence="4" key="2">
    <citation type="submission" date="2012-11" db="EMBL/GenBank/DDBJ databases">
        <authorList>
            <person name="Kuo A."/>
            <person name="Curtis B.A."/>
            <person name="Tanifuji G."/>
            <person name="Burki F."/>
            <person name="Gruber A."/>
            <person name="Irimia M."/>
            <person name="Maruyama S."/>
            <person name="Arias M.C."/>
            <person name="Ball S.G."/>
            <person name="Gile G.H."/>
            <person name="Hirakawa Y."/>
            <person name="Hopkins J.F."/>
            <person name="Rensing S.A."/>
            <person name="Schmutz J."/>
            <person name="Symeonidi A."/>
            <person name="Elias M."/>
            <person name="Eveleigh R.J."/>
            <person name="Herman E.K."/>
            <person name="Klute M.J."/>
            <person name="Nakayama T."/>
            <person name="Obornik M."/>
            <person name="Reyes-Prieto A."/>
            <person name="Armbrust E.V."/>
            <person name="Aves S.J."/>
            <person name="Beiko R.G."/>
            <person name="Coutinho P."/>
            <person name="Dacks J.B."/>
            <person name="Durnford D.G."/>
            <person name="Fast N.M."/>
            <person name="Green B.R."/>
            <person name="Grisdale C."/>
            <person name="Hempe F."/>
            <person name="Henrissat B."/>
            <person name="Hoppner M.P."/>
            <person name="Ishida K.-I."/>
            <person name="Kim E."/>
            <person name="Koreny L."/>
            <person name="Kroth P.G."/>
            <person name="Liu Y."/>
            <person name="Malik S.-B."/>
            <person name="Maier U.G."/>
            <person name="McRose D."/>
            <person name="Mock T."/>
            <person name="Neilson J.A."/>
            <person name="Onodera N.T."/>
            <person name="Poole A.M."/>
            <person name="Pritham E.J."/>
            <person name="Richards T.A."/>
            <person name="Rocap G."/>
            <person name="Roy S.W."/>
            <person name="Sarai C."/>
            <person name="Schaack S."/>
            <person name="Shirato S."/>
            <person name="Slamovits C.H."/>
            <person name="Spencer D.F."/>
            <person name="Suzuki S."/>
            <person name="Worden A.Z."/>
            <person name="Zauner S."/>
            <person name="Barry K."/>
            <person name="Bell C."/>
            <person name="Bharti A.K."/>
            <person name="Crow J.A."/>
            <person name="Grimwood J."/>
            <person name="Kramer R."/>
            <person name="Lindquist E."/>
            <person name="Lucas S."/>
            <person name="Salamov A."/>
            <person name="McFadden G.I."/>
            <person name="Lane C.E."/>
            <person name="Keeling P.J."/>
            <person name="Gray M.W."/>
            <person name="Grigoriev I.V."/>
            <person name="Archibald J.M."/>
        </authorList>
    </citation>
    <scope>NUCLEOTIDE SEQUENCE</scope>
    <source>
        <strain evidence="4">CCMP2712</strain>
    </source>
</reference>
<dbReference type="KEGG" id="gtt:GUITHDRAFT_76256"/>
<reference evidence="2 4" key="1">
    <citation type="journal article" date="2012" name="Nature">
        <title>Algal genomes reveal evolutionary mosaicism and the fate of nucleomorphs.</title>
        <authorList>
            <consortium name="DOE Joint Genome Institute"/>
            <person name="Curtis B.A."/>
            <person name="Tanifuji G."/>
            <person name="Burki F."/>
            <person name="Gruber A."/>
            <person name="Irimia M."/>
            <person name="Maruyama S."/>
            <person name="Arias M.C."/>
            <person name="Ball S.G."/>
            <person name="Gile G.H."/>
            <person name="Hirakawa Y."/>
            <person name="Hopkins J.F."/>
            <person name="Kuo A."/>
            <person name="Rensing S.A."/>
            <person name="Schmutz J."/>
            <person name="Symeonidi A."/>
            <person name="Elias M."/>
            <person name="Eveleigh R.J."/>
            <person name="Herman E.K."/>
            <person name="Klute M.J."/>
            <person name="Nakayama T."/>
            <person name="Obornik M."/>
            <person name="Reyes-Prieto A."/>
            <person name="Armbrust E.V."/>
            <person name="Aves S.J."/>
            <person name="Beiko R.G."/>
            <person name="Coutinho P."/>
            <person name="Dacks J.B."/>
            <person name="Durnford D.G."/>
            <person name="Fast N.M."/>
            <person name="Green B.R."/>
            <person name="Grisdale C.J."/>
            <person name="Hempel F."/>
            <person name="Henrissat B."/>
            <person name="Hoppner M.P."/>
            <person name="Ishida K."/>
            <person name="Kim E."/>
            <person name="Koreny L."/>
            <person name="Kroth P.G."/>
            <person name="Liu Y."/>
            <person name="Malik S.B."/>
            <person name="Maier U.G."/>
            <person name="McRose D."/>
            <person name="Mock T."/>
            <person name="Neilson J.A."/>
            <person name="Onodera N.T."/>
            <person name="Poole A.M."/>
            <person name="Pritham E.J."/>
            <person name="Richards T.A."/>
            <person name="Rocap G."/>
            <person name="Roy S.W."/>
            <person name="Sarai C."/>
            <person name="Schaack S."/>
            <person name="Shirato S."/>
            <person name="Slamovits C.H."/>
            <person name="Spencer D.F."/>
            <person name="Suzuki S."/>
            <person name="Worden A.Z."/>
            <person name="Zauner S."/>
            <person name="Barry K."/>
            <person name="Bell C."/>
            <person name="Bharti A.K."/>
            <person name="Crow J.A."/>
            <person name="Grimwood J."/>
            <person name="Kramer R."/>
            <person name="Lindquist E."/>
            <person name="Lucas S."/>
            <person name="Salamov A."/>
            <person name="McFadden G.I."/>
            <person name="Lane C.E."/>
            <person name="Keeling P.J."/>
            <person name="Gray M.W."/>
            <person name="Grigoriev I.V."/>
            <person name="Archibald J.M."/>
        </authorList>
    </citation>
    <scope>NUCLEOTIDE SEQUENCE</scope>
    <source>
        <strain evidence="2 4">CCMP2712</strain>
    </source>
</reference>
<dbReference type="RefSeq" id="XP_005826547.1">
    <property type="nucleotide sequence ID" value="XM_005826490.1"/>
</dbReference>
<dbReference type="InterPro" id="IPR003613">
    <property type="entry name" value="Ubox_domain"/>
</dbReference>
<feature type="domain" description="U-box" evidence="1">
    <location>
        <begin position="7"/>
        <end position="75"/>
    </location>
</feature>
<evidence type="ECO:0000313" key="3">
    <source>
        <dbReference type="EnsemblProtists" id="EKX39567"/>
    </source>
</evidence>
<dbReference type="HOGENOM" id="CLU_114384_1_1_1"/>
<dbReference type="OMA" id="KLVCQIT"/>
<dbReference type="EMBL" id="JH993038">
    <property type="protein sequence ID" value="EKX39567.1"/>
    <property type="molecule type" value="Genomic_DNA"/>
</dbReference>
<feature type="non-terminal residue" evidence="2">
    <location>
        <position position="75"/>
    </location>
</feature>
<keyword evidence="4" id="KW-1185">Reference proteome</keyword>
<name>L1ITX3_GUITC</name>
<dbReference type="PANTHER" id="PTHR46573">
    <property type="entry name" value="WD REPEAT, SAM AND U-BOX DOMAIN-CONTAINING PROTEIN 1"/>
    <property type="match status" value="1"/>
</dbReference>
<dbReference type="InterPro" id="IPR052085">
    <property type="entry name" value="WD-SAM-U-box"/>
</dbReference>
<dbReference type="EnsemblProtists" id="EKX39567">
    <property type="protein sequence ID" value="EKX39567"/>
    <property type="gene ID" value="GUITHDRAFT_76256"/>
</dbReference>
<evidence type="ECO:0000259" key="1">
    <source>
        <dbReference type="PROSITE" id="PS51698"/>
    </source>
</evidence>
<dbReference type="GeneID" id="17296292"/>
<evidence type="ECO:0000313" key="4">
    <source>
        <dbReference type="Proteomes" id="UP000011087"/>
    </source>
</evidence>
<dbReference type="OrthoDB" id="10064100at2759"/>
<sequence length="75" mass="8351">MADDEQATLPSFFCPISMALMNNPVTCSDGFTYERSSIETWLQSNTVSPMTGMPLQGSGLIPNHNLRNAIQEWKE</sequence>
<dbReference type="Gene3D" id="3.30.40.10">
    <property type="entry name" value="Zinc/RING finger domain, C3HC4 (zinc finger)"/>
    <property type="match status" value="1"/>
</dbReference>
<protein>
    <recommendedName>
        <fullName evidence="1">U-box domain-containing protein</fullName>
    </recommendedName>
</protein>
<dbReference type="PaxDb" id="55529-EKX39567"/>
<organism evidence="2">
    <name type="scientific">Guillardia theta (strain CCMP2712)</name>
    <name type="common">Cryptophyte</name>
    <dbReference type="NCBI Taxonomy" id="905079"/>
    <lineage>
        <taxon>Eukaryota</taxon>
        <taxon>Cryptophyceae</taxon>
        <taxon>Pyrenomonadales</taxon>
        <taxon>Geminigeraceae</taxon>
        <taxon>Guillardia</taxon>
    </lineage>
</organism>
<proteinExistence type="predicted"/>
<dbReference type="InterPro" id="IPR013083">
    <property type="entry name" value="Znf_RING/FYVE/PHD"/>
</dbReference>
<accession>L1ITX3</accession>
<dbReference type="Pfam" id="PF04564">
    <property type="entry name" value="U-box"/>
    <property type="match status" value="1"/>
</dbReference>
<dbReference type="CDD" id="cd16655">
    <property type="entry name" value="RING-Ubox_WDSUB1-like"/>
    <property type="match status" value="1"/>
</dbReference>
<dbReference type="AlphaFoldDB" id="L1ITX3"/>
<dbReference type="GO" id="GO:0004842">
    <property type="term" value="F:ubiquitin-protein transferase activity"/>
    <property type="evidence" value="ECO:0007669"/>
    <property type="project" value="InterPro"/>
</dbReference>
<dbReference type="PANTHER" id="PTHR46573:SF1">
    <property type="entry name" value="WD REPEAT, SAM AND U-BOX DOMAIN-CONTAINING PROTEIN 1"/>
    <property type="match status" value="1"/>
</dbReference>
<gene>
    <name evidence="2" type="ORF">GUITHDRAFT_76256</name>
</gene>
<dbReference type="Proteomes" id="UP000011087">
    <property type="component" value="Unassembled WGS sequence"/>
</dbReference>
<dbReference type="GO" id="GO:0016567">
    <property type="term" value="P:protein ubiquitination"/>
    <property type="evidence" value="ECO:0007669"/>
    <property type="project" value="InterPro"/>
</dbReference>
<evidence type="ECO:0000313" key="2">
    <source>
        <dbReference type="EMBL" id="EKX39567.1"/>
    </source>
</evidence>